<dbReference type="Proteomes" id="UP000494206">
    <property type="component" value="Unassembled WGS sequence"/>
</dbReference>
<proteinExistence type="predicted"/>
<keyword evidence="1" id="KW-0812">Transmembrane</keyword>
<evidence type="ECO:0000256" key="1">
    <source>
        <dbReference type="SAM" id="Phobius"/>
    </source>
</evidence>
<reference evidence="3 4" key="1">
    <citation type="submission" date="2020-04" db="EMBL/GenBank/DDBJ databases">
        <authorList>
            <person name="Laetsch R D."/>
            <person name="Stevens L."/>
            <person name="Kumar S."/>
            <person name="Blaxter L. M."/>
        </authorList>
    </citation>
    <scope>NUCLEOTIDE SEQUENCE [LARGE SCALE GENOMIC DNA]</scope>
</reference>
<evidence type="ECO:0000256" key="2">
    <source>
        <dbReference type="SAM" id="SignalP"/>
    </source>
</evidence>
<evidence type="ECO:0000313" key="4">
    <source>
        <dbReference type="Proteomes" id="UP000494206"/>
    </source>
</evidence>
<keyword evidence="1" id="KW-1133">Transmembrane helix</keyword>
<protein>
    <submittedName>
        <fullName evidence="3">Uncharacterized protein</fullName>
    </submittedName>
</protein>
<keyword evidence="2" id="KW-0732">Signal</keyword>
<feature type="signal peptide" evidence="2">
    <location>
        <begin position="1"/>
        <end position="23"/>
    </location>
</feature>
<feature type="chain" id="PRO_5035759206" evidence="2">
    <location>
        <begin position="24"/>
        <end position="202"/>
    </location>
</feature>
<name>A0A8S1EUB3_9PELO</name>
<organism evidence="3 4">
    <name type="scientific">Caenorhabditis bovis</name>
    <dbReference type="NCBI Taxonomy" id="2654633"/>
    <lineage>
        <taxon>Eukaryota</taxon>
        <taxon>Metazoa</taxon>
        <taxon>Ecdysozoa</taxon>
        <taxon>Nematoda</taxon>
        <taxon>Chromadorea</taxon>
        <taxon>Rhabditida</taxon>
        <taxon>Rhabditina</taxon>
        <taxon>Rhabditomorpha</taxon>
        <taxon>Rhabditoidea</taxon>
        <taxon>Rhabditidae</taxon>
        <taxon>Peloderinae</taxon>
        <taxon>Caenorhabditis</taxon>
    </lineage>
</organism>
<accession>A0A8S1EUB3</accession>
<dbReference type="EMBL" id="CADEPM010000004">
    <property type="protein sequence ID" value="CAB3404292.1"/>
    <property type="molecule type" value="Genomic_DNA"/>
</dbReference>
<sequence>MRWKNAASTISIIVLCSSCLVNSEDFEIESTDSLVECVQCVQLWKSASIKESKVCSNGATTCRGNACFMRQCKHCPVYQYMSGCVNLSPWQIADLELNRRSSELKMRRVGAVLLCEDTFNQTTCICNRRDKCNSIHSRLPFATYSEGLFRGIINFDSVIASIDPRYLEVMSGYHFRFLSSQSQTISCGVYLIASLFYLFFIL</sequence>
<comment type="caution">
    <text evidence="3">The sequence shown here is derived from an EMBL/GenBank/DDBJ whole genome shotgun (WGS) entry which is preliminary data.</text>
</comment>
<keyword evidence="4" id="KW-1185">Reference proteome</keyword>
<dbReference type="AlphaFoldDB" id="A0A8S1EUB3"/>
<dbReference type="OrthoDB" id="5781490at2759"/>
<keyword evidence="1" id="KW-0472">Membrane</keyword>
<gene>
    <name evidence="3" type="ORF">CBOVIS_LOCUS6654</name>
</gene>
<feature type="transmembrane region" description="Helical" evidence="1">
    <location>
        <begin position="183"/>
        <end position="201"/>
    </location>
</feature>
<evidence type="ECO:0000313" key="3">
    <source>
        <dbReference type="EMBL" id="CAB3404292.1"/>
    </source>
</evidence>